<evidence type="ECO:0000256" key="1">
    <source>
        <dbReference type="SAM" id="MobiDB-lite"/>
    </source>
</evidence>
<protein>
    <recommendedName>
        <fullName evidence="4">Flagellar FliJ protein</fullName>
    </recommendedName>
</protein>
<accession>A0A430AF36</accession>
<evidence type="ECO:0008006" key="4">
    <source>
        <dbReference type="Google" id="ProtNLM"/>
    </source>
</evidence>
<feature type="region of interest" description="Disordered" evidence="1">
    <location>
        <begin position="97"/>
        <end position="129"/>
    </location>
</feature>
<dbReference type="RefSeq" id="WP_126826607.1">
    <property type="nucleotide sequence ID" value="NZ_JBHLWU010000003.1"/>
</dbReference>
<organism evidence="2 3">
    <name type="scientific">Vagococcus entomophilus</name>
    <dbReference type="NCBI Taxonomy" id="1160095"/>
    <lineage>
        <taxon>Bacteria</taxon>
        <taxon>Bacillati</taxon>
        <taxon>Bacillota</taxon>
        <taxon>Bacilli</taxon>
        <taxon>Lactobacillales</taxon>
        <taxon>Enterococcaceae</taxon>
        <taxon>Vagococcus</taxon>
    </lineage>
</organism>
<evidence type="ECO:0000313" key="2">
    <source>
        <dbReference type="EMBL" id="RSU06193.1"/>
    </source>
</evidence>
<reference evidence="2 3" key="1">
    <citation type="submission" date="2017-05" db="EMBL/GenBank/DDBJ databases">
        <title>Vagococcus spp. assemblies.</title>
        <authorList>
            <person name="Gulvik C.A."/>
        </authorList>
    </citation>
    <scope>NUCLEOTIDE SEQUENCE [LARGE SCALE GENOMIC DNA]</scope>
    <source>
        <strain evidence="2 3">DSM 24756</strain>
    </source>
</reference>
<dbReference type="AlphaFoldDB" id="A0A430AF36"/>
<keyword evidence="3" id="KW-1185">Reference proteome</keyword>
<dbReference type="Proteomes" id="UP000288669">
    <property type="component" value="Unassembled WGS sequence"/>
</dbReference>
<dbReference type="EMBL" id="NGJZ01000004">
    <property type="protein sequence ID" value="RSU06193.1"/>
    <property type="molecule type" value="Genomic_DNA"/>
</dbReference>
<feature type="compositionally biased region" description="Basic and acidic residues" evidence="1">
    <location>
        <begin position="106"/>
        <end position="117"/>
    </location>
</feature>
<proteinExistence type="predicted"/>
<dbReference type="OrthoDB" id="9891036at2"/>
<name>A0A430AF36_9ENTE</name>
<feature type="compositionally biased region" description="Polar residues" evidence="1">
    <location>
        <begin position="119"/>
        <end position="129"/>
    </location>
</feature>
<gene>
    <name evidence="2" type="ORF">CBF30_10780</name>
</gene>
<sequence>MKLEEIRLKRKRNEEAQDELLLNRKKFEYQQDEIQQSYIQDRHNKEAVLEYFYGESEQYLFEEGLEENRRNERRFLESSGEIMHHFSKRKTILEEENESLYEQELNELRKEDAHGKNESGGSSHTDSTN</sequence>
<evidence type="ECO:0000313" key="3">
    <source>
        <dbReference type="Proteomes" id="UP000288669"/>
    </source>
</evidence>
<comment type="caution">
    <text evidence="2">The sequence shown here is derived from an EMBL/GenBank/DDBJ whole genome shotgun (WGS) entry which is preliminary data.</text>
</comment>